<dbReference type="Proteomes" id="UP000007113">
    <property type="component" value="Chromosome"/>
</dbReference>
<sequence length="91" mass="10392">MALSAFHRAVSKSLWFVLFNAGTVVYLVLSSSLRWNWISIGSCSAALLLINGVALYSTRRYTDWRWTYKQQRDWDQKGMPPVNQSTSDSGE</sequence>
<protein>
    <submittedName>
        <fullName evidence="2">Uncharacterized protein</fullName>
    </submittedName>
</protein>
<feature type="transmembrane region" description="Helical" evidence="1">
    <location>
        <begin position="12"/>
        <end position="29"/>
    </location>
</feature>
<feature type="transmembrane region" description="Helical" evidence="1">
    <location>
        <begin position="35"/>
        <end position="56"/>
    </location>
</feature>
<name>G8NV83_GRAMM</name>
<gene>
    <name evidence="2" type="ordered locus">AciX8_1025</name>
</gene>
<dbReference type="AlphaFoldDB" id="G8NV83"/>
<keyword evidence="1" id="KW-0812">Transmembrane</keyword>
<keyword evidence="1" id="KW-0472">Membrane</keyword>
<dbReference type="STRING" id="682795.AciX8_1025"/>
<dbReference type="HOGENOM" id="CLU_2422819_0_0_0"/>
<organism evidence="2 3">
    <name type="scientific">Granulicella mallensis (strain ATCC BAA-1857 / DSM 23137 / MP5ACTX8)</name>
    <dbReference type="NCBI Taxonomy" id="682795"/>
    <lineage>
        <taxon>Bacteria</taxon>
        <taxon>Pseudomonadati</taxon>
        <taxon>Acidobacteriota</taxon>
        <taxon>Terriglobia</taxon>
        <taxon>Terriglobales</taxon>
        <taxon>Acidobacteriaceae</taxon>
        <taxon>Granulicella</taxon>
    </lineage>
</organism>
<evidence type="ECO:0000313" key="2">
    <source>
        <dbReference type="EMBL" id="AEU35372.1"/>
    </source>
</evidence>
<proteinExistence type="predicted"/>
<evidence type="ECO:0000256" key="1">
    <source>
        <dbReference type="SAM" id="Phobius"/>
    </source>
</evidence>
<keyword evidence="1" id="KW-1133">Transmembrane helix</keyword>
<dbReference type="KEGG" id="gma:AciX8_1025"/>
<reference evidence="2 3" key="1">
    <citation type="submission" date="2011-11" db="EMBL/GenBank/DDBJ databases">
        <title>Complete sequence of Granulicella mallensis MP5ACTX8.</title>
        <authorList>
            <consortium name="US DOE Joint Genome Institute"/>
            <person name="Lucas S."/>
            <person name="Copeland A."/>
            <person name="Lapidus A."/>
            <person name="Cheng J.-F."/>
            <person name="Goodwin L."/>
            <person name="Pitluck S."/>
            <person name="Peters L."/>
            <person name="Lu M."/>
            <person name="Detter J.C."/>
            <person name="Han C."/>
            <person name="Tapia R."/>
            <person name="Land M."/>
            <person name="Hauser L."/>
            <person name="Kyrpides N."/>
            <person name="Ivanova N."/>
            <person name="Mikhailova N."/>
            <person name="Pagani I."/>
            <person name="Rawat S."/>
            <person name="Mannisto M."/>
            <person name="Haggblom M."/>
            <person name="Woyke T."/>
        </authorList>
    </citation>
    <scope>NUCLEOTIDE SEQUENCE [LARGE SCALE GENOMIC DNA]</scope>
    <source>
        <strain evidence="3">ATCC BAA-1857 / DSM 23137 / MP5ACTX8</strain>
    </source>
</reference>
<evidence type="ECO:0000313" key="3">
    <source>
        <dbReference type="Proteomes" id="UP000007113"/>
    </source>
</evidence>
<keyword evidence="3" id="KW-1185">Reference proteome</keyword>
<accession>G8NV83</accession>
<dbReference type="EMBL" id="CP003130">
    <property type="protein sequence ID" value="AEU35372.1"/>
    <property type="molecule type" value="Genomic_DNA"/>
</dbReference>